<feature type="non-terminal residue" evidence="2">
    <location>
        <position position="55"/>
    </location>
</feature>
<proteinExistence type="predicted"/>
<protein>
    <submittedName>
        <fullName evidence="2">Uncharacterized protein</fullName>
    </submittedName>
</protein>
<evidence type="ECO:0000256" key="1">
    <source>
        <dbReference type="SAM" id="MobiDB-lite"/>
    </source>
</evidence>
<accession>A0AA35Q6E5</accession>
<name>A0AA35Q6E5_9HYPO</name>
<comment type="caution">
    <text evidence="2">The sequence shown here is derived from an EMBL/GenBank/DDBJ whole genome shotgun (WGS) entry which is preliminary data.</text>
</comment>
<dbReference type="AlphaFoldDB" id="A0AA35Q6E5"/>
<dbReference type="Proteomes" id="UP001160390">
    <property type="component" value="Unassembled WGS sequence"/>
</dbReference>
<gene>
    <name evidence="2" type="ORF">CCHLO57077_00015566</name>
</gene>
<sequence>MTQTQHPTLARAVARAAARPTVTPITSTGLTRTFATSRASSPRKVEAEAEAVVAS</sequence>
<dbReference type="EMBL" id="CABFNP030001295">
    <property type="protein sequence ID" value="CAI6097759.1"/>
    <property type="molecule type" value="Genomic_DNA"/>
</dbReference>
<evidence type="ECO:0000313" key="2">
    <source>
        <dbReference type="EMBL" id="CAI6097759.1"/>
    </source>
</evidence>
<keyword evidence="3" id="KW-1185">Reference proteome</keyword>
<organism evidence="2 3">
    <name type="scientific">Clonostachys chloroleuca</name>
    <dbReference type="NCBI Taxonomy" id="1926264"/>
    <lineage>
        <taxon>Eukaryota</taxon>
        <taxon>Fungi</taxon>
        <taxon>Dikarya</taxon>
        <taxon>Ascomycota</taxon>
        <taxon>Pezizomycotina</taxon>
        <taxon>Sordariomycetes</taxon>
        <taxon>Hypocreomycetidae</taxon>
        <taxon>Hypocreales</taxon>
        <taxon>Bionectriaceae</taxon>
        <taxon>Clonostachys</taxon>
    </lineage>
</organism>
<reference evidence="2" key="1">
    <citation type="submission" date="2023-01" db="EMBL/GenBank/DDBJ databases">
        <authorList>
            <person name="Piombo E."/>
        </authorList>
    </citation>
    <scope>NUCLEOTIDE SEQUENCE</scope>
</reference>
<feature type="region of interest" description="Disordered" evidence="1">
    <location>
        <begin position="35"/>
        <end position="55"/>
    </location>
</feature>
<evidence type="ECO:0000313" key="3">
    <source>
        <dbReference type="Proteomes" id="UP001160390"/>
    </source>
</evidence>